<gene>
    <name evidence="1" type="ORF">EDC37_10455</name>
</gene>
<evidence type="ECO:0000313" key="2">
    <source>
        <dbReference type="Proteomes" id="UP000295188"/>
    </source>
</evidence>
<accession>A0A4R3KBX4</accession>
<keyword evidence="2" id="KW-1185">Reference proteome</keyword>
<evidence type="ECO:0000313" key="1">
    <source>
        <dbReference type="EMBL" id="TCS80453.1"/>
    </source>
</evidence>
<sequence length="409" mass="46866">MGKMLGQLLIFRDFAKDKVIRAYDAAENSGDVKERHVFFHELISNGELLGLSGKLFPAYLIYLLAKGNNMIADNIQRYGNAGESMERLLEMDMQSIYPHLSRKLIEEGEINEILNEYKPAKKCHFDAYNELLRTMETASSANEAAKLLIEHYKRFGAGKLAYYRAFCWSTNTGLTGIDYFEKINMQDLIGYDKQKKMLINNTLAFLANKPANNILLVGARGTGKSSGVKALANEYYQKGLRLVQITRDQIKTIPALMKCLRSLAGYKFIVFLDDLSFNEGELDYKYLKSVIEGGVSSVPQNVLLYATSNRRHLIRETWQDRDDMQEEIHRNDSVNESISLSDRFGLIINYDAPDQEEYLSIIKHYLQKAGIELNSEELRIEGLHWELTHSGRSGRIARQFVNWYLGQHK</sequence>
<reference evidence="1 2" key="1">
    <citation type="submission" date="2019-03" db="EMBL/GenBank/DDBJ databases">
        <title>Genomic Encyclopedia of Type Strains, Phase IV (KMG-IV): sequencing the most valuable type-strain genomes for metagenomic binning, comparative biology and taxonomic classification.</title>
        <authorList>
            <person name="Goeker M."/>
        </authorList>
    </citation>
    <scope>NUCLEOTIDE SEQUENCE [LARGE SCALE GENOMIC DNA]</scope>
    <source>
        <strain evidence="1 2">DSM 20467</strain>
    </source>
</reference>
<dbReference type="OrthoDB" id="9812140at2"/>
<protein>
    <submittedName>
        <fullName evidence="1">Uncharacterized protein</fullName>
    </submittedName>
</protein>
<dbReference type="InterPro" id="IPR008533">
    <property type="entry name" value="DUF815"/>
</dbReference>
<comment type="caution">
    <text evidence="1">The sequence shown here is derived from an EMBL/GenBank/DDBJ whole genome shotgun (WGS) entry which is preliminary data.</text>
</comment>
<dbReference type="Pfam" id="PF05673">
    <property type="entry name" value="DUF815"/>
    <property type="match status" value="1"/>
</dbReference>
<dbReference type="InterPro" id="IPR027417">
    <property type="entry name" value="P-loop_NTPase"/>
</dbReference>
<dbReference type="PANTHER" id="PTHR42935">
    <property type="entry name" value="SLR0930 PROTEIN"/>
    <property type="match status" value="1"/>
</dbReference>
<organism evidence="1 2">
    <name type="scientific">Pectinatus cerevisiiphilus</name>
    <dbReference type="NCBI Taxonomy" id="86956"/>
    <lineage>
        <taxon>Bacteria</taxon>
        <taxon>Bacillati</taxon>
        <taxon>Bacillota</taxon>
        <taxon>Negativicutes</taxon>
        <taxon>Selenomonadales</taxon>
        <taxon>Selenomonadaceae</taxon>
        <taxon>Pectinatus</taxon>
    </lineage>
</organism>
<proteinExistence type="predicted"/>
<dbReference type="Gene3D" id="3.40.50.300">
    <property type="entry name" value="P-loop containing nucleotide triphosphate hydrolases"/>
    <property type="match status" value="1"/>
</dbReference>
<dbReference type="SUPFAM" id="SSF52540">
    <property type="entry name" value="P-loop containing nucleoside triphosphate hydrolases"/>
    <property type="match status" value="1"/>
</dbReference>
<dbReference type="Proteomes" id="UP000295188">
    <property type="component" value="Unassembled WGS sequence"/>
</dbReference>
<dbReference type="RefSeq" id="WP_132547931.1">
    <property type="nucleotide sequence ID" value="NZ_SMAA01000004.1"/>
</dbReference>
<dbReference type="PANTHER" id="PTHR42935:SF1">
    <property type="entry name" value="SLR0930 PROTEIN"/>
    <property type="match status" value="1"/>
</dbReference>
<dbReference type="EMBL" id="SMAA01000004">
    <property type="protein sequence ID" value="TCS80453.1"/>
    <property type="molecule type" value="Genomic_DNA"/>
</dbReference>
<dbReference type="AlphaFoldDB" id="A0A4R3KBX4"/>
<name>A0A4R3KBX4_9FIRM</name>